<dbReference type="Pfam" id="PF20117">
    <property type="entry name" value="DUF6507"/>
    <property type="match status" value="1"/>
</dbReference>
<reference evidence="1 2" key="1">
    <citation type="submission" date="2018-03" db="EMBL/GenBank/DDBJ databases">
        <title>Genomic Encyclopedia of Archaeal and Bacterial Type Strains, Phase II (KMG-II): from individual species to whole genera.</title>
        <authorList>
            <person name="Goeker M."/>
        </authorList>
    </citation>
    <scope>NUCLEOTIDE SEQUENCE [LARGE SCALE GENOMIC DNA]</scope>
    <source>
        <strain evidence="1 2">ATCC BAA-1496</strain>
    </source>
</reference>
<dbReference type="Proteomes" id="UP000237822">
    <property type="component" value="Unassembled WGS sequence"/>
</dbReference>
<dbReference type="RefSeq" id="WP_106296410.1">
    <property type="nucleotide sequence ID" value="NZ_PVTI01000003.1"/>
</dbReference>
<protein>
    <recommendedName>
        <fullName evidence="3">Excreted virulence factor EspC (Type VII ESX diderm)</fullName>
    </recommendedName>
</protein>
<keyword evidence="2" id="KW-1185">Reference proteome</keyword>
<evidence type="ECO:0008006" key="3">
    <source>
        <dbReference type="Google" id="ProtNLM"/>
    </source>
</evidence>
<evidence type="ECO:0000313" key="2">
    <source>
        <dbReference type="Proteomes" id="UP000237822"/>
    </source>
</evidence>
<sequence>MTSWDIDYPATMGVAMRTSESVQGYEAVVREIEAAMAEGLAPVLPNSPAVVHALAAFSDEVMSPALTTVIGHSASAVRGTADAANAYLQGDLEMAATSQTAATQVTYPDAPGGQGR</sequence>
<dbReference type="InterPro" id="IPR045436">
    <property type="entry name" value="DUF6507"/>
</dbReference>
<name>A0A2T0UYA2_9MICO</name>
<dbReference type="EMBL" id="PVTI01000003">
    <property type="protein sequence ID" value="PRY62827.1"/>
    <property type="molecule type" value="Genomic_DNA"/>
</dbReference>
<dbReference type="OrthoDB" id="4946473at2"/>
<comment type="caution">
    <text evidence="1">The sequence shown here is derived from an EMBL/GenBank/DDBJ whole genome shotgun (WGS) entry which is preliminary data.</text>
</comment>
<dbReference type="AlphaFoldDB" id="A0A2T0UYA2"/>
<gene>
    <name evidence="1" type="ORF">BCF74_10334</name>
</gene>
<accession>A0A2T0UYA2</accession>
<proteinExistence type="predicted"/>
<organism evidence="1 2">
    <name type="scientific">Knoellia remsis</name>
    <dbReference type="NCBI Taxonomy" id="407159"/>
    <lineage>
        <taxon>Bacteria</taxon>
        <taxon>Bacillati</taxon>
        <taxon>Actinomycetota</taxon>
        <taxon>Actinomycetes</taxon>
        <taxon>Micrococcales</taxon>
        <taxon>Intrasporangiaceae</taxon>
        <taxon>Knoellia</taxon>
    </lineage>
</organism>
<evidence type="ECO:0000313" key="1">
    <source>
        <dbReference type="EMBL" id="PRY62827.1"/>
    </source>
</evidence>